<keyword evidence="1 6" id="KW-1003">Cell membrane</keyword>
<dbReference type="HAMAP" id="MF_01944">
    <property type="entry name" value="Lipid_A_LpxM"/>
    <property type="match status" value="1"/>
</dbReference>
<keyword evidence="8" id="KW-1185">Reference proteome</keyword>
<sequence length="317" mass="36085">MNLFMSEKVDKNVYNPTFQWAFLHPRFWPTWLGIGFAIILAFIPFRLRDKLAAKIVKLVLKKPSGGIKRAKLNIATCFPEKSEQEQLKLLEDTYITGAQVMLGFSELLVRSRKHNENRGIFVGAENLFPLLEQKENIIILAPHAWAIDFPAILLASRGYHVTTMMKPQKNPITDWLMHVQRMQYGGKIYARSAGIKPLIKAIKEGYLAYYLPDEDHGPQNSVFVPFFATQKATLKGFGKLARLSKAKVVPMLPSYNAETGQFEIITLPAIADFPSGDEETDARAMNIAIEQLVTERPEQYMWVLNLLRSRPDGSRLY</sequence>
<keyword evidence="5 6" id="KW-0012">Acyltransferase</keyword>
<comment type="pathway">
    <text evidence="6">Glycolipid biosynthesis; KDO(2)-lipid A biosynthesis; KDO(2)-lipid A from CMP-3-deoxy-D-manno-octulosonate and lipid IV(A): step 4/4.</text>
</comment>
<comment type="pathway">
    <text evidence="6">Bacterial outer membrane biogenesis; lipopolysaccharide biosynthesis.</text>
</comment>
<comment type="caution">
    <text evidence="7">The sequence shown here is derived from an EMBL/GenBank/DDBJ whole genome shotgun (WGS) entry which is preliminary data.</text>
</comment>
<evidence type="ECO:0000256" key="3">
    <source>
        <dbReference type="ARBA" id="ARBA00022679"/>
    </source>
</evidence>
<keyword evidence="3 6" id="KW-0808">Transferase</keyword>
<evidence type="ECO:0000313" key="7">
    <source>
        <dbReference type="EMBL" id="GLR74990.1"/>
    </source>
</evidence>
<evidence type="ECO:0000256" key="6">
    <source>
        <dbReference type="HAMAP-Rule" id="MF_01944"/>
    </source>
</evidence>
<dbReference type="EC" id="2.3.1.243" evidence="6"/>
<keyword evidence="2 6" id="KW-0997">Cell inner membrane</keyword>
<accession>A0ABQ6ALR4</accession>
<organism evidence="7 8">
    <name type="scientific">Aliivibrio sifiae</name>
    <dbReference type="NCBI Taxonomy" id="566293"/>
    <lineage>
        <taxon>Bacteria</taxon>
        <taxon>Pseudomonadati</taxon>
        <taxon>Pseudomonadota</taxon>
        <taxon>Gammaproteobacteria</taxon>
        <taxon>Vibrionales</taxon>
        <taxon>Vibrionaceae</taxon>
        <taxon>Aliivibrio</taxon>
    </lineage>
</organism>
<dbReference type="PIRSF" id="PIRSF026649">
    <property type="entry name" value="MsbB"/>
    <property type="match status" value="1"/>
</dbReference>
<dbReference type="NCBIfam" id="TIGR02208">
    <property type="entry name" value="lipid_A_msbB"/>
    <property type="match status" value="1"/>
</dbReference>
<comment type="subcellular location">
    <subcellularLocation>
        <location evidence="6">Cell inner membrane</location>
        <topology evidence="6">Single-pass membrane protein</topology>
    </subcellularLocation>
</comment>
<feature type="short sequence motif" description="HXXXXD motif" evidence="6">
    <location>
        <begin position="143"/>
        <end position="148"/>
    </location>
</feature>
<keyword evidence="4 6" id="KW-0472">Membrane</keyword>
<dbReference type="CDD" id="cd07984">
    <property type="entry name" value="LPLAT_LABLAT-like"/>
    <property type="match status" value="1"/>
</dbReference>
<keyword evidence="6" id="KW-1133">Transmembrane helix</keyword>
<evidence type="ECO:0000256" key="1">
    <source>
        <dbReference type="ARBA" id="ARBA00022475"/>
    </source>
</evidence>
<comment type="function">
    <text evidence="6">Catalyzes the transfer of an acyl chain from an acyl-[acyl-carrier-protein] (ACP) to a Kdo(2)-(acyl)-lipid IV(A) to form a Kdo(2)-lipid A.</text>
</comment>
<evidence type="ECO:0000313" key="8">
    <source>
        <dbReference type="Proteomes" id="UP001156660"/>
    </source>
</evidence>
<evidence type="ECO:0000256" key="5">
    <source>
        <dbReference type="ARBA" id="ARBA00023315"/>
    </source>
</evidence>
<dbReference type="PANTHER" id="PTHR30606:SF4">
    <property type="entry name" value="LIPID A BIOSYNTHESIS MYRISTOYLTRANSFERASE"/>
    <property type="match status" value="1"/>
</dbReference>
<feature type="transmembrane region" description="Helical" evidence="6">
    <location>
        <begin position="28"/>
        <end position="47"/>
    </location>
</feature>
<dbReference type="NCBIfam" id="NF006507">
    <property type="entry name" value="PRK08943.1"/>
    <property type="match status" value="1"/>
</dbReference>
<protein>
    <recommendedName>
        <fullName evidence="6">Lipid A biosynthesis acyltransferase</fullName>
        <ecNumber evidence="6">2.3.1.243</ecNumber>
    </recommendedName>
    <alternativeName>
        <fullName evidence="6">Kdo(2)-lauroyl-lipid IV(A) acyltransferase</fullName>
    </alternativeName>
</protein>
<proteinExistence type="inferred from homology"/>
<comment type="similarity">
    <text evidence="6">Belongs to the LpxL/LpxM/LpxP family. LpxM subfamily.</text>
</comment>
<name>A0ABQ6ALR4_9GAMM</name>
<evidence type="ECO:0000256" key="2">
    <source>
        <dbReference type="ARBA" id="ARBA00022519"/>
    </source>
</evidence>
<comment type="catalytic activity">
    <reaction evidence="6">
        <text>an alpha-Kdo-(2-&gt;4)-alpha-Kdo-(2-&gt;6)-(acyl)-lipid IVA + a fatty acyl-[ACP] = an alpha-Kdo-(2-&gt;4)-alpha-Kdo-(2-&gt;6)-lipid A + holo-[ACP]</text>
        <dbReference type="Rhea" id="RHEA:69400"/>
        <dbReference type="Rhea" id="RHEA-COMP:9685"/>
        <dbReference type="Rhea" id="RHEA-COMP:14125"/>
        <dbReference type="ChEBI" id="CHEBI:64479"/>
        <dbReference type="ChEBI" id="CHEBI:138651"/>
        <dbReference type="ChEBI" id="CHEBI:176430"/>
        <dbReference type="ChEBI" id="CHEBI:176431"/>
        <dbReference type="EC" id="2.3.1.243"/>
    </reaction>
</comment>
<gene>
    <name evidence="7" type="primary">msbB</name>
    <name evidence="6" type="synonym">lpxM</name>
    <name evidence="7" type="ORF">GCM10007855_18640</name>
</gene>
<dbReference type="Proteomes" id="UP001156660">
    <property type="component" value="Unassembled WGS sequence"/>
</dbReference>
<dbReference type="Pfam" id="PF03279">
    <property type="entry name" value="Lip_A_acyltrans"/>
    <property type="match status" value="1"/>
</dbReference>
<dbReference type="PANTHER" id="PTHR30606">
    <property type="entry name" value="LIPID A BIOSYNTHESIS LAUROYL ACYLTRANSFERASE"/>
    <property type="match status" value="1"/>
</dbReference>
<keyword evidence="6" id="KW-0448">Lipopolysaccharide biosynthesis</keyword>
<dbReference type="InterPro" id="IPR004960">
    <property type="entry name" value="LipA_acyltrans"/>
</dbReference>
<dbReference type="EMBL" id="BSOU01000004">
    <property type="protein sequence ID" value="GLR74990.1"/>
    <property type="molecule type" value="Genomic_DNA"/>
</dbReference>
<keyword evidence="6" id="KW-0812">Transmembrane</keyword>
<dbReference type="InterPro" id="IPR011921">
    <property type="entry name" value="Lipid_A_MsbB"/>
</dbReference>
<reference evidence="8" key="1">
    <citation type="journal article" date="2019" name="Int. J. Syst. Evol. Microbiol.">
        <title>The Global Catalogue of Microorganisms (GCM) 10K type strain sequencing project: providing services to taxonomists for standard genome sequencing and annotation.</title>
        <authorList>
            <consortium name="The Broad Institute Genomics Platform"/>
            <consortium name="The Broad Institute Genome Sequencing Center for Infectious Disease"/>
            <person name="Wu L."/>
            <person name="Ma J."/>
        </authorList>
    </citation>
    <scope>NUCLEOTIDE SEQUENCE [LARGE SCALE GENOMIC DNA]</scope>
    <source>
        <strain evidence="8">NBRC 105001</strain>
    </source>
</reference>
<evidence type="ECO:0000256" key="4">
    <source>
        <dbReference type="ARBA" id="ARBA00023136"/>
    </source>
</evidence>